<dbReference type="Pfam" id="PF01925">
    <property type="entry name" value="TauE"/>
    <property type="match status" value="1"/>
</dbReference>
<evidence type="ECO:0000256" key="5">
    <source>
        <dbReference type="ARBA" id="ARBA00022692"/>
    </source>
</evidence>
<dbReference type="STRING" id="1353537.TP2_04330"/>
<evidence type="ECO:0000256" key="6">
    <source>
        <dbReference type="ARBA" id="ARBA00022989"/>
    </source>
</evidence>
<name>A0A074JF22_9RHOB</name>
<feature type="transmembrane region" description="Helical" evidence="8">
    <location>
        <begin position="47"/>
        <end position="64"/>
    </location>
</feature>
<dbReference type="RefSeq" id="WP_038075110.1">
    <property type="nucleotide sequence ID" value="NZ_AUND01000012.1"/>
</dbReference>
<feature type="transmembrane region" description="Helical" evidence="8">
    <location>
        <begin position="103"/>
        <end position="121"/>
    </location>
</feature>
<evidence type="ECO:0000256" key="2">
    <source>
        <dbReference type="ARBA" id="ARBA00009142"/>
    </source>
</evidence>
<feature type="transmembrane region" description="Helical" evidence="8">
    <location>
        <begin position="201"/>
        <end position="219"/>
    </location>
</feature>
<keyword evidence="4 8" id="KW-1003">Cell membrane</keyword>
<keyword evidence="5 8" id="KW-0812">Transmembrane</keyword>
<sequence length="252" mass="26936">MFGLELWQVALALGVTLFAGFVKGAVGFAMPMIMLSSFASFLPPHQALALLILPTLVTNVMQAFRQGVRAALGSVSRYRLFIAMIIVFIPVSATLVDIIPQALMYALLGGPIVAFAIWQISGRQITVPTRHRAVTETVLGIIGGLYGGISGIWGPPLIIYLISIDAPKQEAVRILGVVFLTGAIILTGSHLVSGVLNAQTIPLSLLMVLPALAGMKLGFKAQDKLDPVRFRRWTLILLGLAGANLLRRALMG</sequence>
<comment type="caution">
    <text evidence="9">The sequence shown here is derived from an EMBL/GenBank/DDBJ whole genome shotgun (WGS) entry which is preliminary data.</text>
</comment>
<evidence type="ECO:0000313" key="10">
    <source>
        <dbReference type="Proteomes" id="UP000027432"/>
    </source>
</evidence>
<dbReference type="PANTHER" id="PTHR30269:SF32">
    <property type="entry name" value="MEMBRANE TRANSPORTER PROTEIN-RELATED"/>
    <property type="match status" value="1"/>
</dbReference>
<proteinExistence type="inferred from homology"/>
<keyword evidence="7 8" id="KW-0472">Membrane</keyword>
<evidence type="ECO:0000313" key="9">
    <source>
        <dbReference type="EMBL" id="KEO54153.1"/>
    </source>
</evidence>
<feature type="transmembrane region" description="Helical" evidence="8">
    <location>
        <begin position="76"/>
        <end position="96"/>
    </location>
</feature>
<dbReference type="InterPro" id="IPR002781">
    <property type="entry name" value="TM_pro_TauE-like"/>
</dbReference>
<feature type="transmembrane region" description="Helical" evidence="8">
    <location>
        <begin position="174"/>
        <end position="195"/>
    </location>
</feature>
<keyword evidence="10" id="KW-1185">Reference proteome</keyword>
<dbReference type="InterPro" id="IPR052017">
    <property type="entry name" value="TSUP"/>
</dbReference>
<comment type="similarity">
    <text evidence="2 8">Belongs to the 4-toluene sulfonate uptake permease (TSUP) (TC 2.A.102) family.</text>
</comment>
<dbReference type="EMBL" id="AUND01000012">
    <property type="protein sequence ID" value="KEO54153.1"/>
    <property type="molecule type" value="Genomic_DNA"/>
</dbReference>
<feature type="transmembrane region" description="Helical" evidence="8">
    <location>
        <begin position="6"/>
        <end position="35"/>
    </location>
</feature>
<feature type="transmembrane region" description="Helical" evidence="8">
    <location>
        <begin position="231"/>
        <end position="250"/>
    </location>
</feature>
<evidence type="ECO:0000256" key="1">
    <source>
        <dbReference type="ARBA" id="ARBA00004651"/>
    </source>
</evidence>
<dbReference type="AlphaFoldDB" id="A0A074JF22"/>
<dbReference type="PANTHER" id="PTHR30269">
    <property type="entry name" value="TRANSMEMBRANE PROTEIN YFCA"/>
    <property type="match status" value="1"/>
</dbReference>
<comment type="subcellular location">
    <subcellularLocation>
        <location evidence="1 8">Cell membrane</location>
        <topology evidence="1 8">Multi-pass membrane protein</topology>
    </subcellularLocation>
</comment>
<evidence type="ECO:0000256" key="4">
    <source>
        <dbReference type="ARBA" id="ARBA00022475"/>
    </source>
</evidence>
<gene>
    <name evidence="9" type="ORF">TP2_04330</name>
</gene>
<evidence type="ECO:0000256" key="8">
    <source>
        <dbReference type="RuleBase" id="RU363041"/>
    </source>
</evidence>
<dbReference type="Proteomes" id="UP000027432">
    <property type="component" value="Unassembled WGS sequence"/>
</dbReference>
<dbReference type="GO" id="GO:0005886">
    <property type="term" value="C:plasma membrane"/>
    <property type="evidence" value="ECO:0007669"/>
    <property type="project" value="UniProtKB-SubCell"/>
</dbReference>
<feature type="transmembrane region" description="Helical" evidence="8">
    <location>
        <begin position="141"/>
        <end position="162"/>
    </location>
</feature>
<dbReference type="eggNOG" id="COG0730">
    <property type="taxonomic scope" value="Bacteria"/>
</dbReference>
<protein>
    <recommendedName>
        <fullName evidence="8">Probable membrane transporter protein</fullName>
    </recommendedName>
</protein>
<accession>A0A074JF22</accession>
<reference evidence="9 10" key="1">
    <citation type="submission" date="2013-07" db="EMBL/GenBank/DDBJ databases">
        <title>Thioclava pacifica DSM 10166 Genome Sequencing.</title>
        <authorList>
            <person name="Lai Q."/>
            <person name="Shao Z."/>
        </authorList>
    </citation>
    <scope>NUCLEOTIDE SEQUENCE [LARGE SCALE GENOMIC DNA]</scope>
    <source>
        <strain evidence="9 10">DSM 10166</strain>
    </source>
</reference>
<keyword evidence="6 8" id="KW-1133">Transmembrane helix</keyword>
<keyword evidence="3" id="KW-0813">Transport</keyword>
<dbReference type="OrthoDB" id="9800873at2"/>
<evidence type="ECO:0000256" key="3">
    <source>
        <dbReference type="ARBA" id="ARBA00022448"/>
    </source>
</evidence>
<evidence type="ECO:0000256" key="7">
    <source>
        <dbReference type="ARBA" id="ARBA00023136"/>
    </source>
</evidence>
<organism evidence="9 10">
    <name type="scientific">Thioclava pacifica DSM 10166</name>
    <dbReference type="NCBI Taxonomy" id="1353537"/>
    <lineage>
        <taxon>Bacteria</taxon>
        <taxon>Pseudomonadati</taxon>
        <taxon>Pseudomonadota</taxon>
        <taxon>Alphaproteobacteria</taxon>
        <taxon>Rhodobacterales</taxon>
        <taxon>Paracoccaceae</taxon>
        <taxon>Thioclava</taxon>
    </lineage>
</organism>